<proteinExistence type="predicted"/>
<feature type="compositionally biased region" description="Acidic residues" evidence="1">
    <location>
        <begin position="16"/>
        <end position="30"/>
    </location>
</feature>
<sequence>MTYNLRRRPFRQDLLDETAEVPAVVEEDEENGRSESEENSECEYSDATDATSESDMNMDDAPYLLKKYNNTVTLRRDLKVDIAEILGLDVHSERGYERVKLPKRLRCADCSRKTDKKTNEGCANCLRSICDDHRLIFCKTCSGM</sequence>
<evidence type="ECO:0000313" key="2">
    <source>
        <dbReference type="EMBL" id="KAK0159471.1"/>
    </source>
</evidence>
<evidence type="ECO:0000256" key="1">
    <source>
        <dbReference type="SAM" id="MobiDB-lite"/>
    </source>
</evidence>
<evidence type="ECO:0008006" key="4">
    <source>
        <dbReference type="Google" id="ProtNLM"/>
    </source>
</evidence>
<dbReference type="AlphaFoldDB" id="A0AA39C7S5"/>
<organism evidence="2 3">
    <name type="scientific">Microctonus hyperodae</name>
    <name type="common">Parasitoid wasp</name>
    <dbReference type="NCBI Taxonomy" id="165561"/>
    <lineage>
        <taxon>Eukaryota</taxon>
        <taxon>Metazoa</taxon>
        <taxon>Ecdysozoa</taxon>
        <taxon>Arthropoda</taxon>
        <taxon>Hexapoda</taxon>
        <taxon>Insecta</taxon>
        <taxon>Pterygota</taxon>
        <taxon>Neoptera</taxon>
        <taxon>Endopterygota</taxon>
        <taxon>Hymenoptera</taxon>
        <taxon>Apocrita</taxon>
        <taxon>Ichneumonoidea</taxon>
        <taxon>Braconidae</taxon>
        <taxon>Euphorinae</taxon>
        <taxon>Microctonus</taxon>
    </lineage>
</organism>
<feature type="compositionally biased region" description="Acidic residues" evidence="1">
    <location>
        <begin position="37"/>
        <end position="46"/>
    </location>
</feature>
<dbReference type="EMBL" id="JAQQBR010001915">
    <property type="protein sequence ID" value="KAK0159471.1"/>
    <property type="molecule type" value="Genomic_DNA"/>
</dbReference>
<protein>
    <recommendedName>
        <fullName evidence="4">PiggyBac transposable element-derived protein 4 C-terminal zinc-ribbon domain-containing protein</fullName>
    </recommendedName>
</protein>
<reference evidence="2" key="2">
    <citation type="submission" date="2023-03" db="EMBL/GenBank/DDBJ databases">
        <authorList>
            <person name="Inwood S.N."/>
            <person name="Skelly J.G."/>
            <person name="Guhlin J."/>
            <person name="Harrop T.W.R."/>
            <person name="Goldson S.G."/>
            <person name="Dearden P.K."/>
        </authorList>
    </citation>
    <scope>NUCLEOTIDE SEQUENCE</scope>
    <source>
        <strain evidence="2">Lincoln</strain>
        <tissue evidence="2">Whole body</tissue>
    </source>
</reference>
<name>A0AA39C7S5_MICHY</name>
<comment type="caution">
    <text evidence="2">The sequence shown here is derived from an EMBL/GenBank/DDBJ whole genome shotgun (WGS) entry which is preliminary data.</text>
</comment>
<accession>A0AA39C7S5</accession>
<feature type="region of interest" description="Disordered" evidence="1">
    <location>
        <begin position="16"/>
        <end position="56"/>
    </location>
</feature>
<evidence type="ECO:0000313" key="3">
    <source>
        <dbReference type="Proteomes" id="UP001168972"/>
    </source>
</evidence>
<gene>
    <name evidence="2" type="ORF">PV327_011101</name>
</gene>
<keyword evidence="3" id="KW-1185">Reference proteome</keyword>
<dbReference type="Proteomes" id="UP001168972">
    <property type="component" value="Unassembled WGS sequence"/>
</dbReference>
<reference evidence="2" key="1">
    <citation type="journal article" date="2023" name="bioRxiv">
        <title>Scaffold-level genome assemblies of two parasitoid biocontrol wasps reveal the parthenogenesis mechanism and an associated novel virus.</title>
        <authorList>
            <person name="Inwood S."/>
            <person name="Skelly J."/>
            <person name="Guhlin J."/>
            <person name="Harrop T."/>
            <person name="Goldson S."/>
            <person name="Dearden P."/>
        </authorList>
    </citation>
    <scope>NUCLEOTIDE SEQUENCE</scope>
    <source>
        <strain evidence="2">Lincoln</strain>
        <tissue evidence="2">Whole body</tissue>
    </source>
</reference>